<feature type="transmembrane region" description="Helical" evidence="1">
    <location>
        <begin position="64"/>
        <end position="87"/>
    </location>
</feature>
<dbReference type="InterPro" id="IPR029787">
    <property type="entry name" value="Nucleotide_cyclase"/>
</dbReference>
<dbReference type="InterPro" id="IPR050469">
    <property type="entry name" value="Diguanylate_Cyclase"/>
</dbReference>
<organism evidence="3 4">
    <name type="scientific">Exiguobacterium alkaliphilum</name>
    <dbReference type="NCBI Taxonomy" id="1428684"/>
    <lineage>
        <taxon>Bacteria</taxon>
        <taxon>Bacillati</taxon>
        <taxon>Bacillota</taxon>
        <taxon>Bacilli</taxon>
        <taxon>Bacillales</taxon>
        <taxon>Bacillales Family XII. Incertae Sedis</taxon>
        <taxon>Exiguobacterium</taxon>
    </lineage>
</organism>
<evidence type="ECO:0000259" key="2">
    <source>
        <dbReference type="PROSITE" id="PS50887"/>
    </source>
</evidence>
<protein>
    <submittedName>
        <fullName evidence="3">GGDEF domain-containing protein</fullName>
    </submittedName>
</protein>
<keyword evidence="1" id="KW-1133">Transmembrane helix</keyword>
<dbReference type="NCBIfam" id="TIGR00254">
    <property type="entry name" value="GGDEF"/>
    <property type="match status" value="1"/>
</dbReference>
<feature type="transmembrane region" description="Helical" evidence="1">
    <location>
        <begin position="179"/>
        <end position="198"/>
    </location>
</feature>
<dbReference type="CDD" id="cd01949">
    <property type="entry name" value="GGDEF"/>
    <property type="match status" value="1"/>
</dbReference>
<accession>A0ABT2L1J2</accession>
<proteinExistence type="predicted"/>
<evidence type="ECO:0000256" key="1">
    <source>
        <dbReference type="SAM" id="Phobius"/>
    </source>
</evidence>
<comment type="caution">
    <text evidence="3">The sequence shown here is derived from an EMBL/GenBank/DDBJ whole genome shotgun (WGS) entry which is preliminary data.</text>
</comment>
<dbReference type="InterPro" id="IPR000160">
    <property type="entry name" value="GGDEF_dom"/>
</dbReference>
<feature type="transmembrane region" description="Helical" evidence="1">
    <location>
        <begin position="146"/>
        <end position="167"/>
    </location>
</feature>
<reference evidence="3 4" key="1">
    <citation type="submission" date="2022-07" db="EMBL/GenBank/DDBJ databases">
        <title>Genomic and pangenome structural analysis of the polyextremophile Exiguobacterium.</title>
        <authorList>
            <person name="Shen L."/>
        </authorList>
    </citation>
    <scope>NUCLEOTIDE SEQUENCE [LARGE SCALE GENOMIC DNA]</scope>
    <source>
        <strain evidence="3 4">12_1</strain>
    </source>
</reference>
<keyword evidence="1" id="KW-0812">Transmembrane</keyword>
<feature type="transmembrane region" description="Helical" evidence="1">
    <location>
        <begin position="6"/>
        <end position="24"/>
    </location>
</feature>
<dbReference type="Gene3D" id="3.30.70.270">
    <property type="match status" value="1"/>
</dbReference>
<dbReference type="RefSeq" id="WP_034817885.1">
    <property type="nucleotide sequence ID" value="NZ_JANIEK010000035.1"/>
</dbReference>
<evidence type="ECO:0000313" key="3">
    <source>
        <dbReference type="EMBL" id="MCT4795766.1"/>
    </source>
</evidence>
<dbReference type="SUPFAM" id="SSF55073">
    <property type="entry name" value="Nucleotide cyclase"/>
    <property type="match status" value="1"/>
</dbReference>
<dbReference type="EMBL" id="JANIEK010000035">
    <property type="protein sequence ID" value="MCT4795766.1"/>
    <property type="molecule type" value="Genomic_DNA"/>
</dbReference>
<gene>
    <name evidence="3" type="ORF">NQG31_09420</name>
</gene>
<dbReference type="Pfam" id="PF00990">
    <property type="entry name" value="GGDEF"/>
    <property type="match status" value="1"/>
</dbReference>
<dbReference type="PANTHER" id="PTHR45138">
    <property type="entry name" value="REGULATORY COMPONENTS OF SENSORY TRANSDUCTION SYSTEM"/>
    <property type="match status" value="1"/>
</dbReference>
<dbReference type="SMART" id="SM00267">
    <property type="entry name" value="GGDEF"/>
    <property type="match status" value="1"/>
</dbReference>
<sequence>MRFRKYLVRSWLSWSLVFAGIAYATWQNMGAFDWTLFGFIYTLGALFVMNPLKRRHLHFTFHEMFVFMTFFLYGLVPALVMGQLLLLTFQARSFTKKVGRRRFLHFYPLNTLIEAMILLVPGLVYLRLGGEIGASVHLLEQGMALLAFFATLYLVLGFSFVLSRFLIGERIPLPIMWRLLRFDWLVVSLELLFTMVAIEAYQLFGYVGLMGTFFVLSLLKMSLSKATETEETQTKIDQIERLKEQLYRVDSEPLLIEKFWNGIREIVEVERGWIQVNREGVRTFYDMTGRVDHGIPDAYTLERHRDASEPYFLYDSLHEWHPELLAHQSELHHSALGIQPVYSPTNAVSFMVSTTANGAYEEALAVELHRLLKTLSWSLERIDERDRLQHESLTDPLTGLPNQRALRRWTKERMNDVASYPLSVFLIDLDHFKSVNDTYGHAFGDEVLIEAGALFTRLVRGGDLVTRYGGEEFVFVFPRMNEMSALLTAEKIRQALKAHPFGTEGVRLQVTASIGIETIHEFDELDTVLRNADRAMYVGAKFNGRDRVAHYRDTSTERIQ</sequence>
<dbReference type="Proteomes" id="UP001206821">
    <property type="component" value="Unassembled WGS sequence"/>
</dbReference>
<dbReference type="InterPro" id="IPR043128">
    <property type="entry name" value="Rev_trsase/Diguanyl_cyclase"/>
</dbReference>
<feature type="transmembrane region" description="Helical" evidence="1">
    <location>
        <begin position="107"/>
        <end position="126"/>
    </location>
</feature>
<dbReference type="PROSITE" id="PS50887">
    <property type="entry name" value="GGDEF"/>
    <property type="match status" value="1"/>
</dbReference>
<evidence type="ECO:0000313" key="4">
    <source>
        <dbReference type="Proteomes" id="UP001206821"/>
    </source>
</evidence>
<dbReference type="PANTHER" id="PTHR45138:SF9">
    <property type="entry name" value="DIGUANYLATE CYCLASE DGCM-RELATED"/>
    <property type="match status" value="1"/>
</dbReference>
<feature type="domain" description="GGDEF" evidence="2">
    <location>
        <begin position="420"/>
        <end position="553"/>
    </location>
</feature>
<keyword evidence="1" id="KW-0472">Membrane</keyword>
<name>A0ABT2L1J2_9BACL</name>
<keyword evidence="4" id="KW-1185">Reference proteome</keyword>